<proteinExistence type="predicted"/>
<dbReference type="RefSeq" id="WP_100270668.1">
    <property type="nucleotide sequence ID" value="NZ_CP024443.1"/>
</dbReference>
<evidence type="ECO:0008006" key="3">
    <source>
        <dbReference type="Google" id="ProtNLM"/>
    </source>
</evidence>
<dbReference type="AlphaFoldDB" id="A0A2I5HS01"/>
<accession>A0A2I5HS01</accession>
<gene>
    <name evidence="1" type="ORF">NP7_13255</name>
</gene>
<dbReference type="EMBL" id="CP024443">
    <property type="protein sequence ID" value="ATW71284.1"/>
    <property type="molecule type" value="Genomic_DNA"/>
</dbReference>
<organism evidence="1 2">
    <name type="scientific">Faucicola osloensis</name>
    <name type="common">Moraxella osloensis</name>
    <dbReference type="NCBI Taxonomy" id="34062"/>
    <lineage>
        <taxon>Bacteria</taxon>
        <taxon>Pseudomonadati</taxon>
        <taxon>Pseudomonadota</taxon>
        <taxon>Gammaproteobacteria</taxon>
        <taxon>Moraxellales</taxon>
        <taxon>Moraxellaceae</taxon>
        <taxon>Faucicola</taxon>
    </lineage>
</organism>
<sequence>MYLEDSTQSRKKILIGRVREIIDISYKILIQKIGNGTINAWNEASFQLEFGSILKTVGNLYEFSTDDKFHMEFESGKLLNAITNKSKSKKARIDIYMEYKNPNLSVKTAIELKFFKRENHREPNNRYDVFQDIRNLEIYKNNDIDLCFFVLGTNHPHYFNAEQYSLDTSDFDFRQGSIYKKGTSLIYNTQKPYGAEIVLDSDYEFKWQEIGNFYFLKLEV</sequence>
<protein>
    <recommendedName>
        <fullName evidence="3">Restriction endonuclease</fullName>
    </recommendedName>
</protein>
<evidence type="ECO:0000313" key="2">
    <source>
        <dbReference type="Proteomes" id="UP000229340"/>
    </source>
</evidence>
<name>A0A2I5HS01_FAUOS</name>
<evidence type="ECO:0000313" key="1">
    <source>
        <dbReference type="EMBL" id="ATW71284.1"/>
    </source>
</evidence>
<reference evidence="2" key="1">
    <citation type="submission" date="2017-11" db="EMBL/GenBank/DDBJ databases">
        <title>Complete genome sequence of Moraxella osloensis NP7 isolated from human skin.</title>
        <authorList>
            <person name="Lee K."/>
            <person name="Lim J.Y."/>
            <person name="Hwang I."/>
        </authorList>
    </citation>
    <scope>NUCLEOTIDE SEQUENCE [LARGE SCALE GENOMIC DNA]</scope>
    <source>
        <strain evidence="2">NP7</strain>
    </source>
</reference>
<dbReference type="Proteomes" id="UP000229340">
    <property type="component" value="Chromosome"/>
</dbReference>